<comment type="caution">
    <text evidence="1">The sequence shown here is derived from an EMBL/GenBank/DDBJ whole genome shotgun (WGS) entry which is preliminary data.</text>
</comment>
<gene>
    <name evidence="1" type="ORF">CYMTET_46452</name>
</gene>
<keyword evidence="2" id="KW-1185">Reference proteome</keyword>
<organism evidence="1 2">
    <name type="scientific">Cymbomonas tetramitiformis</name>
    <dbReference type="NCBI Taxonomy" id="36881"/>
    <lineage>
        <taxon>Eukaryota</taxon>
        <taxon>Viridiplantae</taxon>
        <taxon>Chlorophyta</taxon>
        <taxon>Pyramimonadophyceae</taxon>
        <taxon>Pyramimonadales</taxon>
        <taxon>Pyramimonadaceae</taxon>
        <taxon>Cymbomonas</taxon>
    </lineage>
</organism>
<protein>
    <submittedName>
        <fullName evidence="1">Uncharacterized protein</fullName>
    </submittedName>
</protein>
<dbReference type="EMBL" id="LGRX02032553">
    <property type="protein sequence ID" value="KAK3243917.1"/>
    <property type="molecule type" value="Genomic_DNA"/>
</dbReference>
<accession>A0AAE0BW83</accession>
<proteinExistence type="predicted"/>
<evidence type="ECO:0000313" key="2">
    <source>
        <dbReference type="Proteomes" id="UP001190700"/>
    </source>
</evidence>
<reference evidence="1 2" key="1">
    <citation type="journal article" date="2015" name="Genome Biol. Evol.">
        <title>Comparative Genomics of a Bacterivorous Green Alga Reveals Evolutionary Causalities and Consequences of Phago-Mixotrophic Mode of Nutrition.</title>
        <authorList>
            <person name="Burns J.A."/>
            <person name="Paasch A."/>
            <person name="Narechania A."/>
            <person name="Kim E."/>
        </authorList>
    </citation>
    <scope>NUCLEOTIDE SEQUENCE [LARGE SCALE GENOMIC DNA]</scope>
    <source>
        <strain evidence="1 2">PLY_AMNH</strain>
    </source>
</reference>
<dbReference type="Proteomes" id="UP001190700">
    <property type="component" value="Unassembled WGS sequence"/>
</dbReference>
<name>A0AAE0BW83_9CHLO</name>
<dbReference type="AlphaFoldDB" id="A0AAE0BW83"/>
<sequence>MAVFNNFDDPNAEVIPKVNKLIYDVLSYIIESHPVAQGGLLGTDAESDRDGLWMIGYPAAKKWTHDRFWLKNKSWCVRIVGPTGARLNRLVNSRCGDRGHRRLREMMFKKFARMTFQRRAQIEDYLKSTSGGTVAPHA</sequence>
<evidence type="ECO:0000313" key="1">
    <source>
        <dbReference type="EMBL" id="KAK3243917.1"/>
    </source>
</evidence>